<dbReference type="OrthoDB" id="8300281at2759"/>
<gene>
    <name evidence="1" type="ORF">NMOB1V02_LOCUS10219</name>
</gene>
<evidence type="ECO:0000313" key="2">
    <source>
        <dbReference type="Proteomes" id="UP000678499"/>
    </source>
</evidence>
<protein>
    <submittedName>
        <fullName evidence="1">Uncharacterized protein</fullName>
    </submittedName>
</protein>
<reference evidence="1" key="1">
    <citation type="submission" date="2020-11" db="EMBL/GenBank/DDBJ databases">
        <authorList>
            <person name="Tran Van P."/>
        </authorList>
    </citation>
    <scope>NUCLEOTIDE SEQUENCE</scope>
</reference>
<name>A0A7R9GJE1_9CRUS</name>
<dbReference type="AlphaFoldDB" id="A0A7R9GJE1"/>
<evidence type="ECO:0000313" key="1">
    <source>
        <dbReference type="EMBL" id="CAD7282597.1"/>
    </source>
</evidence>
<organism evidence="1">
    <name type="scientific">Notodromas monacha</name>
    <dbReference type="NCBI Taxonomy" id="399045"/>
    <lineage>
        <taxon>Eukaryota</taxon>
        <taxon>Metazoa</taxon>
        <taxon>Ecdysozoa</taxon>
        <taxon>Arthropoda</taxon>
        <taxon>Crustacea</taxon>
        <taxon>Oligostraca</taxon>
        <taxon>Ostracoda</taxon>
        <taxon>Podocopa</taxon>
        <taxon>Podocopida</taxon>
        <taxon>Cypridocopina</taxon>
        <taxon>Cypridoidea</taxon>
        <taxon>Cyprididae</taxon>
        <taxon>Notodromas</taxon>
    </lineage>
</organism>
<accession>A0A7R9GJE1</accession>
<dbReference type="EMBL" id="OA886052">
    <property type="protein sequence ID" value="CAD7282597.1"/>
    <property type="molecule type" value="Genomic_DNA"/>
</dbReference>
<proteinExistence type="predicted"/>
<sequence>MEYRGLVDWGLARPRTALAGGWTDRRLTTGGEMIGKASGAVSSCSSTNRSMSSREDASKLLEAALLEMDGIIASTGRSDFDDPGPPPSPILSISEAMERLKIAIQQQHIMCDNGNDETDDQLSDFDLEERNNNHNGNDERAFIDPETHQLILRWLTGHGRPWFSSKRDVGMRLGTSLPMDSFRSWCEATYVF</sequence>
<keyword evidence="2" id="KW-1185">Reference proteome</keyword>
<dbReference type="Proteomes" id="UP000678499">
    <property type="component" value="Unassembled WGS sequence"/>
</dbReference>
<dbReference type="EMBL" id="CAJPEX010004015">
    <property type="protein sequence ID" value="CAG0922749.1"/>
    <property type="molecule type" value="Genomic_DNA"/>
</dbReference>